<keyword evidence="1" id="KW-1185">Reference proteome</keyword>
<name>A0A6P4ZGG8_BRABE</name>
<gene>
    <name evidence="2" type="primary">LOC109476554</name>
</gene>
<proteinExistence type="predicted"/>
<dbReference type="AlphaFoldDB" id="A0A6P4ZGG8"/>
<dbReference type="OrthoDB" id="5968662at2759"/>
<dbReference type="Proteomes" id="UP000515135">
    <property type="component" value="Unplaced"/>
</dbReference>
<accession>A0A6P4ZGG8</accession>
<evidence type="ECO:0000313" key="1">
    <source>
        <dbReference type="Proteomes" id="UP000515135"/>
    </source>
</evidence>
<organism evidence="1 2">
    <name type="scientific">Branchiostoma belcheri</name>
    <name type="common">Amphioxus</name>
    <dbReference type="NCBI Taxonomy" id="7741"/>
    <lineage>
        <taxon>Eukaryota</taxon>
        <taxon>Metazoa</taxon>
        <taxon>Chordata</taxon>
        <taxon>Cephalochordata</taxon>
        <taxon>Leptocardii</taxon>
        <taxon>Amphioxiformes</taxon>
        <taxon>Branchiostomatidae</taxon>
        <taxon>Branchiostoma</taxon>
    </lineage>
</organism>
<protein>
    <submittedName>
        <fullName evidence="2">Uncharacterized protein LOC109476554</fullName>
    </submittedName>
</protein>
<reference evidence="2" key="1">
    <citation type="submission" date="2025-08" db="UniProtKB">
        <authorList>
            <consortium name="RefSeq"/>
        </authorList>
    </citation>
    <scope>IDENTIFICATION</scope>
    <source>
        <tissue evidence="2">Gonad</tissue>
    </source>
</reference>
<dbReference type="GeneID" id="109476554"/>
<dbReference type="KEGG" id="bbel:109476554"/>
<evidence type="ECO:0000313" key="2">
    <source>
        <dbReference type="RefSeq" id="XP_019633099.1"/>
    </source>
</evidence>
<sequence>MALVEEQNTAILSGKIKRFQVDVRVAIQTALRECGWQSLTKEFSVESYTQLDREGLDLIVDCVDEGFPNFREDVQARVNVAKRMHATGRAEVYKGRNQHGFHDKFYRYYLFVRANTNGTYDIFLAYVCRKEEFDFFLAVKKSIAGSMNVIRSVPEIIWKKLAGDSKVAQAITEGVIGDGSQAASVPTYGGIPNDLGDKLMEFEFVESLIERGTLVPEGEDGTKFKLVIC</sequence>
<dbReference type="RefSeq" id="XP_019633099.1">
    <property type="nucleotide sequence ID" value="XM_019777540.1"/>
</dbReference>